<dbReference type="SUPFAM" id="SSF53822">
    <property type="entry name" value="Periplasmic binding protein-like I"/>
    <property type="match status" value="1"/>
</dbReference>
<keyword evidence="2" id="KW-0732">Signal</keyword>
<dbReference type="Gene3D" id="3.40.50.2300">
    <property type="match status" value="2"/>
</dbReference>
<feature type="domain" description="Leucine-binding protein" evidence="4">
    <location>
        <begin position="42"/>
        <end position="375"/>
    </location>
</feature>
<evidence type="ECO:0000313" key="5">
    <source>
        <dbReference type="EMBL" id="AWB23622.1"/>
    </source>
</evidence>
<dbReference type="PANTHER" id="PTHR30483:SF6">
    <property type="entry name" value="PERIPLASMIC BINDING PROTEIN OF ABC TRANSPORTER FOR NATURAL AMINO ACIDS"/>
    <property type="match status" value="1"/>
</dbReference>
<evidence type="ECO:0000256" key="1">
    <source>
        <dbReference type="ARBA" id="ARBA00010062"/>
    </source>
</evidence>
<evidence type="ECO:0000256" key="3">
    <source>
        <dbReference type="ARBA" id="ARBA00022970"/>
    </source>
</evidence>
<keyword evidence="6" id="KW-1185">Reference proteome</keyword>
<keyword evidence="3" id="KW-0029">Amino-acid transport</keyword>
<gene>
    <name evidence="5" type="ORF">DA075_24285</name>
</gene>
<sequence length="405" mass="43282">MNPIRNAASCLVTALNGATILGATILGAALVAGPATAQGGEKVRVGLMFTLSGPSAVLGEQGRDGFLLALDTLGKKLGGLDVDVVTVDDELKPDVATNKARELVKRDRVDFVVGPTFSNVLRAVVRPVTEGGAFLISPNAGTSNYAGAECNPNLFVSSYQNDQVHEVLGKYAQNKGYKRLVLLAPNYQAGKDSLAGFKHSYKGEVVNEMFTPLGQLDFSAELAQISAAQPDAVFAFMPGGMGVNLVRQYRQAGLSTIPFLSAFTVDESTLPAQKDAAVGYFGGANWAPDLDNPQSKAFVAAYEKKYGSVPGTYAMQAYDAALMIDAAVKRAKGDMKDKDGLRAGLKAAEFQSLRGTFKIGNNHYPIQDFYLVKAAKRPDGKYETQIAEKIFSNYQDNYAAECKMK</sequence>
<reference evidence="5 6" key="1">
    <citation type="submission" date="2018-04" db="EMBL/GenBank/DDBJ databases">
        <title>Methylobacterium sp. PR1016A genome.</title>
        <authorList>
            <person name="Park W."/>
        </authorList>
    </citation>
    <scope>NUCLEOTIDE SEQUENCE [LARGE SCALE GENOMIC DNA]</scope>
    <source>
        <strain evidence="5 6">PR1016A</strain>
    </source>
</reference>
<dbReference type="InterPro" id="IPR028082">
    <property type="entry name" value="Peripla_BP_I"/>
</dbReference>
<evidence type="ECO:0000313" key="6">
    <source>
        <dbReference type="Proteomes" id="UP000244755"/>
    </source>
</evidence>
<evidence type="ECO:0000256" key="2">
    <source>
        <dbReference type="ARBA" id="ARBA00022729"/>
    </source>
</evidence>
<organism evidence="5 6">
    <name type="scientific">Methylobacterium currus</name>
    <dbReference type="NCBI Taxonomy" id="2051553"/>
    <lineage>
        <taxon>Bacteria</taxon>
        <taxon>Pseudomonadati</taxon>
        <taxon>Pseudomonadota</taxon>
        <taxon>Alphaproteobacteria</taxon>
        <taxon>Hyphomicrobiales</taxon>
        <taxon>Methylobacteriaceae</taxon>
        <taxon>Methylobacterium</taxon>
    </lineage>
</organism>
<accession>A0A2R4WPZ8</accession>
<dbReference type="OrthoDB" id="435355at2"/>
<dbReference type="InterPro" id="IPR028081">
    <property type="entry name" value="Leu-bd"/>
</dbReference>
<dbReference type="Pfam" id="PF13458">
    <property type="entry name" value="Peripla_BP_6"/>
    <property type="match status" value="1"/>
</dbReference>
<comment type="similarity">
    <text evidence="1">Belongs to the leucine-binding protein family.</text>
</comment>
<dbReference type="InterPro" id="IPR051010">
    <property type="entry name" value="BCAA_transport"/>
</dbReference>
<dbReference type="CDD" id="cd06359">
    <property type="entry name" value="PBP1_Nba-like"/>
    <property type="match status" value="1"/>
</dbReference>
<protein>
    <submittedName>
        <fullName evidence="5">ABC transporter substrate-binding protein</fullName>
    </submittedName>
</protein>
<dbReference type="AlphaFoldDB" id="A0A2R4WPZ8"/>
<dbReference type="Proteomes" id="UP000244755">
    <property type="component" value="Chromosome 1"/>
</dbReference>
<evidence type="ECO:0000259" key="4">
    <source>
        <dbReference type="Pfam" id="PF13458"/>
    </source>
</evidence>
<dbReference type="EMBL" id="CP028843">
    <property type="protein sequence ID" value="AWB23622.1"/>
    <property type="molecule type" value="Genomic_DNA"/>
</dbReference>
<proteinExistence type="inferred from homology"/>
<dbReference type="RefSeq" id="WP_099955402.1">
    <property type="nucleotide sequence ID" value="NZ_CP028843.1"/>
</dbReference>
<dbReference type="GO" id="GO:0006865">
    <property type="term" value="P:amino acid transport"/>
    <property type="evidence" value="ECO:0007669"/>
    <property type="project" value="UniProtKB-KW"/>
</dbReference>
<name>A0A2R4WPZ8_9HYPH</name>
<keyword evidence="3" id="KW-0813">Transport</keyword>
<dbReference type="PANTHER" id="PTHR30483">
    <property type="entry name" value="LEUCINE-SPECIFIC-BINDING PROTEIN"/>
    <property type="match status" value="1"/>
</dbReference>
<dbReference type="KEGG" id="mee:DA075_24285"/>